<accession>A0A4S4EII4</accession>
<gene>
    <name evidence="6" type="ORF">TEA_009684</name>
</gene>
<evidence type="ECO:0000256" key="1">
    <source>
        <dbReference type="ARBA" id="ARBA00004629"/>
    </source>
</evidence>
<keyword evidence="4" id="KW-0137">Centromere</keyword>
<dbReference type="PROSITE" id="PS50011">
    <property type="entry name" value="PROTEIN_KINASE_DOM"/>
    <property type="match status" value="1"/>
</dbReference>
<dbReference type="Proteomes" id="UP000306102">
    <property type="component" value="Unassembled WGS sequence"/>
</dbReference>
<evidence type="ECO:0000313" key="6">
    <source>
        <dbReference type="EMBL" id="THG16331.1"/>
    </source>
</evidence>
<sequence length="402" mass="45481">MSPVPLPPPSDHLSSLPYPLSTTQRILHTFATPSLPPRLFSLHRASPAAPIPFALTPLASTNPSYLYMSGCRLSQARVWVAWVVLRWRKGGCDWCKIPSIEALIPCGKKYQIKGCAGQGGFAQVFKAYVDRNPDEVVALKVTGSSILSGHLIQRSSFGFAHRLHLYSDYSIIVCDYLGHGTLQDAINSNVVIGGSMEEVLCIYYTTEMLSMLETLHSAGIIHGDFKPDNLLIRYARDDLTEDGFYDRTGPWLDQGLCLVDWGRGIDLSLFPDEIKFYGDCRTSGFRCVEMQEKKPWSFQVDIYGLCVIVHMMLHNSYMEVEKKASPDGGYIYKPKSYFKRYWQVQLWNNLFTKLLNINPNDDYKTLLKGLRESFQDYMSSNPQLIKKLKQSLAKQRTSLCSA</sequence>
<evidence type="ECO:0000256" key="3">
    <source>
        <dbReference type="ARBA" id="ARBA00022838"/>
    </source>
</evidence>
<dbReference type="Pfam" id="PF00069">
    <property type="entry name" value="Pkinase"/>
    <property type="match status" value="1"/>
</dbReference>
<protein>
    <recommendedName>
        <fullName evidence="5">Protein kinase domain-containing protein</fullName>
    </recommendedName>
</protein>
<comment type="subcellular location">
    <subcellularLocation>
        <location evidence="1">Chromosome</location>
        <location evidence="1">Centromere</location>
        <location evidence="1">Kinetochore</location>
    </subcellularLocation>
</comment>
<dbReference type="EMBL" id="SDRB02004119">
    <property type="protein sequence ID" value="THG16331.1"/>
    <property type="molecule type" value="Genomic_DNA"/>
</dbReference>
<dbReference type="PANTHER" id="PTHR14030">
    <property type="entry name" value="MITOTIC CHECKPOINT SERINE/THREONINE-PROTEIN KINASE BUB1"/>
    <property type="match status" value="1"/>
</dbReference>
<comment type="caution">
    <text evidence="6">The sequence shown here is derived from an EMBL/GenBank/DDBJ whole genome shotgun (WGS) entry which is preliminary data.</text>
</comment>
<name>A0A4S4EII4_CAMSN</name>
<dbReference type="GO" id="GO:0004672">
    <property type="term" value="F:protein kinase activity"/>
    <property type="evidence" value="ECO:0007669"/>
    <property type="project" value="InterPro"/>
</dbReference>
<evidence type="ECO:0000313" key="7">
    <source>
        <dbReference type="Proteomes" id="UP000306102"/>
    </source>
</evidence>
<dbReference type="GO" id="GO:0000776">
    <property type="term" value="C:kinetochore"/>
    <property type="evidence" value="ECO:0007669"/>
    <property type="project" value="UniProtKB-KW"/>
</dbReference>
<organism evidence="6 7">
    <name type="scientific">Camellia sinensis var. sinensis</name>
    <name type="common">China tea</name>
    <dbReference type="NCBI Taxonomy" id="542762"/>
    <lineage>
        <taxon>Eukaryota</taxon>
        <taxon>Viridiplantae</taxon>
        <taxon>Streptophyta</taxon>
        <taxon>Embryophyta</taxon>
        <taxon>Tracheophyta</taxon>
        <taxon>Spermatophyta</taxon>
        <taxon>Magnoliopsida</taxon>
        <taxon>eudicotyledons</taxon>
        <taxon>Gunneridae</taxon>
        <taxon>Pentapetalae</taxon>
        <taxon>asterids</taxon>
        <taxon>Ericales</taxon>
        <taxon>Theaceae</taxon>
        <taxon>Camellia</taxon>
    </lineage>
</organism>
<dbReference type="PANTHER" id="PTHR14030:SF4">
    <property type="entry name" value="BUB1 KINASE, ISOFORM A-RELATED"/>
    <property type="match status" value="1"/>
</dbReference>
<dbReference type="SUPFAM" id="SSF56112">
    <property type="entry name" value="Protein kinase-like (PK-like)"/>
    <property type="match status" value="1"/>
</dbReference>
<evidence type="ECO:0000256" key="2">
    <source>
        <dbReference type="ARBA" id="ARBA00022454"/>
    </source>
</evidence>
<keyword evidence="3" id="KW-0995">Kinetochore</keyword>
<feature type="domain" description="Protein kinase" evidence="5">
    <location>
        <begin position="110"/>
        <end position="402"/>
    </location>
</feature>
<dbReference type="SMART" id="SM00220">
    <property type="entry name" value="S_TKc"/>
    <property type="match status" value="1"/>
</dbReference>
<dbReference type="InterPro" id="IPR008271">
    <property type="entry name" value="Ser/Thr_kinase_AS"/>
</dbReference>
<dbReference type="PROSITE" id="PS00108">
    <property type="entry name" value="PROTEIN_KINASE_ST"/>
    <property type="match status" value="1"/>
</dbReference>
<dbReference type="InterPro" id="IPR011009">
    <property type="entry name" value="Kinase-like_dom_sf"/>
</dbReference>
<keyword evidence="7" id="KW-1185">Reference proteome</keyword>
<dbReference type="GO" id="GO:0007094">
    <property type="term" value="P:mitotic spindle assembly checkpoint signaling"/>
    <property type="evidence" value="ECO:0007669"/>
    <property type="project" value="InterPro"/>
</dbReference>
<evidence type="ECO:0000256" key="4">
    <source>
        <dbReference type="ARBA" id="ARBA00023328"/>
    </source>
</evidence>
<reference evidence="6 7" key="1">
    <citation type="journal article" date="2018" name="Proc. Natl. Acad. Sci. U.S.A.">
        <title>Draft genome sequence of Camellia sinensis var. sinensis provides insights into the evolution of the tea genome and tea quality.</title>
        <authorList>
            <person name="Wei C."/>
            <person name="Yang H."/>
            <person name="Wang S."/>
            <person name="Zhao J."/>
            <person name="Liu C."/>
            <person name="Gao L."/>
            <person name="Xia E."/>
            <person name="Lu Y."/>
            <person name="Tai Y."/>
            <person name="She G."/>
            <person name="Sun J."/>
            <person name="Cao H."/>
            <person name="Tong W."/>
            <person name="Gao Q."/>
            <person name="Li Y."/>
            <person name="Deng W."/>
            <person name="Jiang X."/>
            <person name="Wang W."/>
            <person name="Chen Q."/>
            <person name="Zhang S."/>
            <person name="Li H."/>
            <person name="Wu J."/>
            <person name="Wang P."/>
            <person name="Li P."/>
            <person name="Shi C."/>
            <person name="Zheng F."/>
            <person name="Jian J."/>
            <person name="Huang B."/>
            <person name="Shan D."/>
            <person name="Shi M."/>
            <person name="Fang C."/>
            <person name="Yue Y."/>
            <person name="Li F."/>
            <person name="Li D."/>
            <person name="Wei S."/>
            <person name="Han B."/>
            <person name="Jiang C."/>
            <person name="Yin Y."/>
            <person name="Xia T."/>
            <person name="Zhang Z."/>
            <person name="Bennetzen J.L."/>
            <person name="Zhao S."/>
            <person name="Wan X."/>
        </authorList>
    </citation>
    <scope>NUCLEOTIDE SEQUENCE [LARGE SCALE GENOMIC DNA]</scope>
    <source>
        <strain evidence="7">cv. Shuchazao</strain>
        <tissue evidence="6">Leaf</tissue>
    </source>
</reference>
<dbReference type="InterPro" id="IPR000719">
    <property type="entry name" value="Prot_kinase_dom"/>
</dbReference>
<dbReference type="GO" id="GO:0005524">
    <property type="term" value="F:ATP binding"/>
    <property type="evidence" value="ECO:0007669"/>
    <property type="project" value="InterPro"/>
</dbReference>
<dbReference type="GO" id="GO:0051754">
    <property type="term" value="P:meiotic sister chromatid cohesion, centromeric"/>
    <property type="evidence" value="ECO:0007669"/>
    <property type="project" value="TreeGrafter"/>
</dbReference>
<dbReference type="STRING" id="542762.A0A4S4EII4"/>
<dbReference type="Gene3D" id="1.10.510.10">
    <property type="entry name" value="Transferase(Phosphotransferase) domain 1"/>
    <property type="match status" value="1"/>
</dbReference>
<keyword evidence="2" id="KW-0158">Chromosome</keyword>
<dbReference type="GO" id="GO:0032991">
    <property type="term" value="C:protein-containing complex"/>
    <property type="evidence" value="ECO:0007669"/>
    <property type="project" value="UniProtKB-ARBA"/>
</dbReference>
<evidence type="ECO:0000259" key="5">
    <source>
        <dbReference type="PROSITE" id="PS50011"/>
    </source>
</evidence>
<dbReference type="AlphaFoldDB" id="A0A4S4EII4"/>
<proteinExistence type="predicted"/>
<dbReference type="InterPro" id="IPR015661">
    <property type="entry name" value="Bub1/Mad3"/>
</dbReference>